<dbReference type="AlphaFoldDB" id="A0AAF3FKI2"/>
<evidence type="ECO:0000256" key="1">
    <source>
        <dbReference type="SAM" id="Phobius"/>
    </source>
</evidence>
<keyword evidence="1" id="KW-1133">Transmembrane helix</keyword>
<accession>A0AAF3FKI2</accession>
<keyword evidence="1" id="KW-0472">Membrane</keyword>
<dbReference type="Pfam" id="PF01674">
    <property type="entry name" value="Lipase_2"/>
    <property type="match status" value="1"/>
</dbReference>
<dbReference type="GO" id="GO:0016298">
    <property type="term" value="F:lipase activity"/>
    <property type="evidence" value="ECO:0007669"/>
    <property type="project" value="TreeGrafter"/>
</dbReference>
<protein>
    <submittedName>
        <fullName evidence="3">Uncharacterized protein</fullName>
    </submittedName>
</protein>
<keyword evidence="2" id="KW-1185">Reference proteome</keyword>
<reference evidence="3" key="1">
    <citation type="submission" date="2024-02" db="UniProtKB">
        <authorList>
            <consortium name="WormBaseParasite"/>
        </authorList>
    </citation>
    <scope>IDENTIFICATION</scope>
</reference>
<sequence length="334" mass="37691">MHFSSIYLFSFIILNFVPTILSFGPLSSHFVEWLKSNHYDHYDFSRLDYGINGSFGGKIDEHDQIERTPIIFFHGNSDAALTTNPPMLNGFVEHLTYYTNKGYKLSELYSTSWQDNDMKKAAIRTHDCETIQRLRAFMNAVLGYTQALKISVVSHSMGVTLARKVIKGGRIEEGTTEKTCDIGPSLADRVEVHVAISGGNQGLCTCHGLSESNQYPTCNSKNGFWAGDRCNENTDCKQYPLEEDCTQRDYSLYLKDLNNGEPEGEFVFSLWSKADELVKAGCWSWGQPTCLVPGSHGKMIYDGLSHIETRDLTPIDVYSILTEKRIPIKVKHEL</sequence>
<dbReference type="PANTHER" id="PTHR32015">
    <property type="entry name" value="FASTING INDUCED LIPASE"/>
    <property type="match status" value="1"/>
</dbReference>
<dbReference type="PANTHER" id="PTHR32015:SF1">
    <property type="entry name" value="LIPASE"/>
    <property type="match status" value="1"/>
</dbReference>
<organism evidence="2 3">
    <name type="scientific">Mesorhabditis belari</name>
    <dbReference type="NCBI Taxonomy" id="2138241"/>
    <lineage>
        <taxon>Eukaryota</taxon>
        <taxon>Metazoa</taxon>
        <taxon>Ecdysozoa</taxon>
        <taxon>Nematoda</taxon>
        <taxon>Chromadorea</taxon>
        <taxon>Rhabditida</taxon>
        <taxon>Rhabditina</taxon>
        <taxon>Rhabditomorpha</taxon>
        <taxon>Rhabditoidea</taxon>
        <taxon>Rhabditidae</taxon>
        <taxon>Mesorhabditinae</taxon>
        <taxon>Mesorhabditis</taxon>
    </lineage>
</organism>
<dbReference type="Gene3D" id="3.40.50.1820">
    <property type="entry name" value="alpha/beta hydrolase"/>
    <property type="match status" value="1"/>
</dbReference>
<dbReference type="SUPFAM" id="SSF53474">
    <property type="entry name" value="alpha/beta-Hydrolases"/>
    <property type="match status" value="1"/>
</dbReference>
<proteinExistence type="predicted"/>
<dbReference type="InterPro" id="IPR029058">
    <property type="entry name" value="AB_hydrolase_fold"/>
</dbReference>
<evidence type="ECO:0000313" key="3">
    <source>
        <dbReference type="WBParaSite" id="MBELARI_LOCUS7634"/>
    </source>
</evidence>
<dbReference type="InterPro" id="IPR002918">
    <property type="entry name" value="Lipase_EstA/Esterase_EstB"/>
</dbReference>
<evidence type="ECO:0000313" key="2">
    <source>
        <dbReference type="Proteomes" id="UP000887575"/>
    </source>
</evidence>
<keyword evidence="1" id="KW-0812">Transmembrane</keyword>
<dbReference type="GO" id="GO:0016042">
    <property type="term" value="P:lipid catabolic process"/>
    <property type="evidence" value="ECO:0007669"/>
    <property type="project" value="InterPro"/>
</dbReference>
<dbReference type="Proteomes" id="UP000887575">
    <property type="component" value="Unassembled WGS sequence"/>
</dbReference>
<feature type="transmembrane region" description="Helical" evidence="1">
    <location>
        <begin position="6"/>
        <end position="26"/>
    </location>
</feature>
<dbReference type="WBParaSite" id="MBELARI_LOCUS7634">
    <property type="protein sequence ID" value="MBELARI_LOCUS7634"/>
    <property type="gene ID" value="MBELARI_LOCUS7634"/>
</dbReference>
<name>A0AAF3FKI2_9BILA</name>